<dbReference type="EMBL" id="RHXB01000003">
    <property type="protein sequence ID" value="RSE27823.1"/>
    <property type="molecule type" value="Genomic_DNA"/>
</dbReference>
<protein>
    <submittedName>
        <fullName evidence="2">Uncharacterized protein</fullName>
    </submittedName>
</protein>
<feature type="transmembrane region" description="Helical" evidence="1">
    <location>
        <begin position="36"/>
        <end position="59"/>
    </location>
</feature>
<dbReference type="AlphaFoldDB" id="A0A427V535"/>
<dbReference type="InterPro" id="IPR052534">
    <property type="entry name" value="Extracell_DNA_Util/SecSys_Comp"/>
</dbReference>
<dbReference type="Proteomes" id="UP000275331">
    <property type="component" value="Unassembled WGS sequence"/>
</dbReference>
<dbReference type="PANTHER" id="PTHR40278:SF1">
    <property type="entry name" value="DNA UTILIZATION PROTEIN HOFN"/>
    <property type="match status" value="1"/>
</dbReference>
<keyword evidence="1" id="KW-1133">Transmembrane helix</keyword>
<dbReference type="Pfam" id="PF05137">
    <property type="entry name" value="PilN"/>
    <property type="match status" value="1"/>
</dbReference>
<evidence type="ECO:0000313" key="3">
    <source>
        <dbReference type="Proteomes" id="UP000275331"/>
    </source>
</evidence>
<keyword evidence="1" id="KW-0472">Membrane</keyword>
<comment type="caution">
    <text evidence="2">The sequence shown here is derived from an EMBL/GenBank/DDBJ whole genome shotgun (WGS) entry which is preliminary data.</text>
</comment>
<proteinExistence type="predicted"/>
<dbReference type="OrthoDB" id="6561867at2"/>
<evidence type="ECO:0000313" key="2">
    <source>
        <dbReference type="EMBL" id="RSE27823.1"/>
    </source>
</evidence>
<keyword evidence="1" id="KW-0812">Transmembrane</keyword>
<sequence length="198" mass="22282">MAFCRGAWPGDGELPDMSGLINLLPWRAQRLKQRMILWTSLFLAGLITIAAVCGTWRGYIEYCLEQGRLVQPSPQQLKTLRGDNARQRQRLDELAVEHQQRLATRKAQATFQRWGQRLEQLAAQLPDAVWFTALRFDAGRLEITGKSLTSEALSQWAETLKALPGAGMLHQGATARDSDGAWQFHWSLTLEPDDAPTL</sequence>
<evidence type="ECO:0000256" key="1">
    <source>
        <dbReference type="SAM" id="Phobius"/>
    </source>
</evidence>
<dbReference type="InterPro" id="IPR007813">
    <property type="entry name" value="PilN"/>
</dbReference>
<gene>
    <name evidence="2" type="ORF">EGT71_05370</name>
</gene>
<organism evidence="2 3">
    <name type="scientific">Atlantibacter subterraneus</name>
    <dbReference type="NCBI Taxonomy" id="255519"/>
    <lineage>
        <taxon>Bacteria</taxon>
        <taxon>Pseudomonadati</taxon>
        <taxon>Pseudomonadota</taxon>
        <taxon>Gammaproteobacteria</taxon>
        <taxon>Enterobacterales</taxon>
        <taxon>Enterobacteriaceae</taxon>
        <taxon>Atlantibacter</taxon>
    </lineage>
</organism>
<accession>A0A427V535</accession>
<dbReference type="PANTHER" id="PTHR40278">
    <property type="entry name" value="DNA UTILIZATION PROTEIN HOFN"/>
    <property type="match status" value="1"/>
</dbReference>
<name>A0A427V535_9ENTR</name>
<reference evidence="2 3" key="1">
    <citation type="submission" date="2018-10" db="EMBL/GenBank/DDBJ databases">
        <title>Transmission dynamics of multidrug resistant bacteria on intensive care unit surfaces.</title>
        <authorList>
            <person name="D'Souza A.W."/>
            <person name="Potter R.F."/>
            <person name="Wallace M."/>
            <person name="Shupe A."/>
            <person name="Patel S."/>
            <person name="Sun S."/>
            <person name="Gul D."/>
            <person name="Kwon J.H."/>
            <person name="Andleeb S."/>
            <person name="Burnham C.-A.D."/>
            <person name="Dantas G."/>
        </authorList>
    </citation>
    <scope>NUCLEOTIDE SEQUENCE [LARGE SCALE GENOMIC DNA]</scope>
    <source>
        <strain evidence="2 3">AS_373</strain>
    </source>
</reference>